<proteinExistence type="inferred from homology"/>
<evidence type="ECO:0000256" key="3">
    <source>
        <dbReference type="ARBA" id="ARBA00022448"/>
    </source>
</evidence>
<dbReference type="Gene3D" id="2.40.420.20">
    <property type="match status" value="1"/>
</dbReference>
<organism evidence="13 14">
    <name type="scientific">Neoasaia chiangmaiensis</name>
    <dbReference type="NCBI Taxonomy" id="320497"/>
    <lineage>
        <taxon>Bacteria</taxon>
        <taxon>Pseudomonadati</taxon>
        <taxon>Pseudomonadota</taxon>
        <taxon>Alphaproteobacteria</taxon>
        <taxon>Acetobacterales</taxon>
        <taxon>Acetobacteraceae</taxon>
        <taxon>Neoasaia</taxon>
    </lineage>
</organism>
<evidence type="ECO:0000256" key="7">
    <source>
        <dbReference type="SAM" id="MobiDB-lite"/>
    </source>
</evidence>
<dbReference type="Gene3D" id="2.40.50.100">
    <property type="match status" value="1"/>
</dbReference>
<dbReference type="PANTHER" id="PTHR30469">
    <property type="entry name" value="MULTIDRUG RESISTANCE PROTEIN MDTA"/>
    <property type="match status" value="1"/>
</dbReference>
<feature type="compositionally biased region" description="Polar residues" evidence="7">
    <location>
        <begin position="431"/>
        <end position="447"/>
    </location>
</feature>
<evidence type="ECO:0000256" key="8">
    <source>
        <dbReference type="SAM" id="Phobius"/>
    </source>
</evidence>
<evidence type="ECO:0000259" key="12">
    <source>
        <dbReference type="Pfam" id="PF25967"/>
    </source>
</evidence>
<dbReference type="NCBIfam" id="TIGR01730">
    <property type="entry name" value="RND_mfp"/>
    <property type="match status" value="1"/>
</dbReference>
<dbReference type="GO" id="GO:1990281">
    <property type="term" value="C:efflux pump complex"/>
    <property type="evidence" value="ECO:0007669"/>
    <property type="project" value="TreeGrafter"/>
</dbReference>
<dbReference type="RefSeq" id="WP_077806567.1">
    <property type="nucleotide sequence ID" value="NZ_BJXS01000002.1"/>
</dbReference>
<dbReference type="SUPFAM" id="SSF111369">
    <property type="entry name" value="HlyD-like secretion proteins"/>
    <property type="match status" value="1"/>
</dbReference>
<feature type="domain" description="Multidrug resistance protein MdtA-like C-terminal permuted SH3" evidence="12">
    <location>
        <begin position="337"/>
        <end position="396"/>
    </location>
</feature>
<feature type="transmembrane region" description="Helical" evidence="8">
    <location>
        <begin position="37"/>
        <end position="54"/>
    </location>
</feature>
<reference evidence="13 14" key="1">
    <citation type="submission" date="2016-03" db="EMBL/GenBank/DDBJ databases">
        <title>Acetic acid bacteria sequencing.</title>
        <authorList>
            <person name="Brandt J."/>
            <person name="Jakob F."/>
            <person name="Vogel R.F."/>
        </authorList>
    </citation>
    <scope>NUCLEOTIDE SEQUENCE [LARGE SCALE GENOMIC DNA]</scope>
    <source>
        <strain evidence="13 14">NBRC 101099</strain>
    </source>
</reference>
<comment type="similarity">
    <text evidence="2">Belongs to the membrane fusion protein (MFP) (TC 8.A.1) family.</text>
</comment>
<dbReference type="Proteomes" id="UP000188604">
    <property type="component" value="Chromosome"/>
</dbReference>
<dbReference type="Pfam" id="PF25917">
    <property type="entry name" value="BSH_RND"/>
    <property type="match status" value="1"/>
</dbReference>
<keyword evidence="8" id="KW-1133">Transmembrane helix</keyword>
<keyword evidence="3" id="KW-0813">Transport</keyword>
<dbReference type="InterPro" id="IPR058624">
    <property type="entry name" value="MdtA-like_HH"/>
</dbReference>
<dbReference type="Pfam" id="PF25876">
    <property type="entry name" value="HH_MFP_RND"/>
    <property type="match status" value="1"/>
</dbReference>
<keyword evidence="6 8" id="KW-0472">Membrane</keyword>
<sequence>MDEQTARPRDRQISADGADRSSNTTSTTRRSPRRRRILILIGIVLIALILFALLRPHARNGNGTHGGRHAANAANAPEPVGVATVNTGDMPVELTLLGTVVPITNVTVQARVSGHLMKVEFTEGQHVKQGDELELIDPRPYQAVVDQWVGTLAADQANLEKARIDNRRYQTLLKQNSTAAMTAVDQAYTVKQLEGTVKYDQGQLDAARLNLYYCHVLAPVGGRVGIRGVDMGNYVTTGSTDLAVLTQMQPISVIFTLPQDQLARVVDRLRAVHELPVAAWNSANENKIAEGSVRALDSQIDTSTGTVRLRGIFANEDEHLFPNEFVNAHLLVDTLHNVMLLPSNALQTGPDGQFVYVVQPDSTVAVRNVKVGIASNDTTVINSGVQVGDRVVTDGTNHLRPGSKVSIPQENTGNTTAGSGQTAPHKRGAHRNTNGQQSEGNPQNAPSDTAPPPNGNTSGQ</sequence>
<dbReference type="OrthoDB" id="9783047at2"/>
<feature type="region of interest" description="Disordered" evidence="7">
    <location>
        <begin position="393"/>
        <end position="460"/>
    </location>
</feature>
<accession>A0A1U9KPF7</accession>
<comment type="subcellular location">
    <subcellularLocation>
        <location evidence="1">Cell membrane</location>
    </subcellularLocation>
</comment>
<dbReference type="PANTHER" id="PTHR30469:SF12">
    <property type="entry name" value="MULTIDRUG RESISTANCE PROTEIN MDTA"/>
    <property type="match status" value="1"/>
</dbReference>
<name>A0A1U9KPF7_9PROT</name>
<dbReference type="AlphaFoldDB" id="A0A1U9KPF7"/>
<protein>
    <submittedName>
        <fullName evidence="13">Multidrug transporter subunit MdtA</fullName>
    </submittedName>
</protein>
<keyword evidence="5" id="KW-0997">Cell inner membrane</keyword>
<keyword evidence="8" id="KW-0812">Transmembrane</keyword>
<dbReference type="InterPro" id="IPR006143">
    <property type="entry name" value="RND_pump_MFP"/>
</dbReference>
<feature type="domain" description="Multidrug resistance protein MdtA-like barrel-sandwich hybrid" evidence="10">
    <location>
        <begin position="105"/>
        <end position="247"/>
    </location>
</feature>
<dbReference type="KEGG" id="nch:A0U93_06135"/>
<evidence type="ECO:0000256" key="6">
    <source>
        <dbReference type="ARBA" id="ARBA00023136"/>
    </source>
</evidence>
<keyword evidence="14" id="KW-1185">Reference proteome</keyword>
<evidence type="ECO:0000313" key="13">
    <source>
        <dbReference type="EMBL" id="AQS87580.1"/>
    </source>
</evidence>
<feature type="domain" description="Multidrug resistance protein MdtA-like beta-barrel" evidence="11">
    <location>
        <begin position="250"/>
        <end position="334"/>
    </location>
</feature>
<dbReference type="STRING" id="320497.A0U93_06135"/>
<dbReference type="GO" id="GO:0015562">
    <property type="term" value="F:efflux transmembrane transporter activity"/>
    <property type="evidence" value="ECO:0007669"/>
    <property type="project" value="TreeGrafter"/>
</dbReference>
<evidence type="ECO:0000259" key="11">
    <source>
        <dbReference type="Pfam" id="PF25944"/>
    </source>
</evidence>
<keyword evidence="4" id="KW-1003">Cell membrane</keyword>
<dbReference type="Pfam" id="PF25944">
    <property type="entry name" value="Beta-barrel_RND"/>
    <property type="match status" value="1"/>
</dbReference>
<evidence type="ECO:0000259" key="9">
    <source>
        <dbReference type="Pfam" id="PF25876"/>
    </source>
</evidence>
<dbReference type="InterPro" id="IPR058627">
    <property type="entry name" value="MdtA-like_C"/>
</dbReference>
<feature type="domain" description="Multidrug resistance protein MdtA-like alpha-helical hairpin" evidence="9">
    <location>
        <begin position="147"/>
        <end position="213"/>
    </location>
</feature>
<evidence type="ECO:0000256" key="4">
    <source>
        <dbReference type="ARBA" id="ARBA00022475"/>
    </source>
</evidence>
<dbReference type="EMBL" id="CP014691">
    <property type="protein sequence ID" value="AQS87580.1"/>
    <property type="molecule type" value="Genomic_DNA"/>
</dbReference>
<dbReference type="Gene3D" id="2.40.30.170">
    <property type="match status" value="1"/>
</dbReference>
<evidence type="ECO:0000256" key="1">
    <source>
        <dbReference type="ARBA" id="ARBA00004236"/>
    </source>
</evidence>
<dbReference type="Pfam" id="PF25967">
    <property type="entry name" value="RND-MFP_C"/>
    <property type="match status" value="1"/>
</dbReference>
<gene>
    <name evidence="13" type="ORF">A0U93_06135</name>
</gene>
<dbReference type="Gene3D" id="1.10.287.470">
    <property type="entry name" value="Helix hairpin bin"/>
    <property type="match status" value="1"/>
</dbReference>
<feature type="compositionally biased region" description="Basic and acidic residues" evidence="7">
    <location>
        <begin position="1"/>
        <end position="19"/>
    </location>
</feature>
<dbReference type="InterPro" id="IPR058625">
    <property type="entry name" value="MdtA-like_BSH"/>
</dbReference>
<dbReference type="InterPro" id="IPR058626">
    <property type="entry name" value="MdtA-like_b-barrel"/>
</dbReference>
<evidence type="ECO:0000256" key="5">
    <source>
        <dbReference type="ARBA" id="ARBA00022519"/>
    </source>
</evidence>
<feature type="region of interest" description="Disordered" evidence="7">
    <location>
        <begin position="1"/>
        <end position="31"/>
    </location>
</feature>
<evidence type="ECO:0000256" key="2">
    <source>
        <dbReference type="ARBA" id="ARBA00009477"/>
    </source>
</evidence>
<evidence type="ECO:0000313" key="14">
    <source>
        <dbReference type="Proteomes" id="UP000188604"/>
    </source>
</evidence>
<evidence type="ECO:0000259" key="10">
    <source>
        <dbReference type="Pfam" id="PF25917"/>
    </source>
</evidence>
<feature type="compositionally biased region" description="Polar residues" evidence="7">
    <location>
        <begin position="406"/>
        <end position="422"/>
    </location>
</feature>